<feature type="compositionally biased region" description="Pro residues" evidence="1">
    <location>
        <begin position="62"/>
        <end position="77"/>
    </location>
</feature>
<dbReference type="Proteomes" id="UP000014137">
    <property type="component" value="Unassembled WGS sequence"/>
</dbReference>
<dbReference type="GO" id="GO:0005975">
    <property type="term" value="P:carbohydrate metabolic process"/>
    <property type="evidence" value="ECO:0007669"/>
    <property type="project" value="UniProtKB-ARBA"/>
</dbReference>
<feature type="region of interest" description="Disordered" evidence="1">
    <location>
        <begin position="514"/>
        <end position="552"/>
    </location>
</feature>
<feature type="chain" id="PRO_5004023686" description="SD-repeat containing protein B domain-containing protein" evidence="3">
    <location>
        <begin position="35"/>
        <end position="588"/>
    </location>
</feature>
<feature type="compositionally biased region" description="Gly residues" evidence="1">
    <location>
        <begin position="542"/>
        <end position="551"/>
    </location>
</feature>
<keyword evidence="3" id="KW-0732">Signal</keyword>
<keyword evidence="2" id="KW-0472">Membrane</keyword>
<evidence type="ECO:0000256" key="2">
    <source>
        <dbReference type="SAM" id="Phobius"/>
    </source>
</evidence>
<dbReference type="SUPFAM" id="SSF49478">
    <property type="entry name" value="Cna protein B-type domain"/>
    <property type="match status" value="1"/>
</dbReference>
<accession>M2Q742</accession>
<evidence type="ECO:0000256" key="3">
    <source>
        <dbReference type="SAM" id="SignalP"/>
    </source>
</evidence>
<feature type="region of interest" description="Disordered" evidence="1">
    <location>
        <begin position="31"/>
        <end position="88"/>
    </location>
</feature>
<dbReference type="EMBL" id="ANMG01000093">
    <property type="protein sequence ID" value="EMD22551.1"/>
    <property type="molecule type" value="Genomic_DNA"/>
</dbReference>
<sequence length="588" mass="61201">MSKRPGARSIARAGVVYLAALAALTGVFVTPATAEPPAPTSTAPATSETTSSSPAPTLSSPAPTPSAPPVESPPPDAPKPRAERPKVEASVVFEKSTYRTDEDVRFTFKLTNVGKIPAAGLIISQFLTEPGALSIPYEPGWGDLKRAPGLDLAPGKSIDLAVTGQVRDLDLGKAVVRGVLYDTSGFGVGFFDAEVAVTKNVGRATGVVFGDKNSDGKLDDGEQLAGIPLTLRHTVSYKGYQATSGPGGEIDFGDVPPAEYFLSSDAIKGWLFPLRIIQVSENTEDLSIRGVRPLNGELKASISFTKDVYKPGELAHLTVKLSNTGTLPLVGIVAGCNRIGNDFELTSGGPGWGELSRLGNGATILPGQTRFFDVTKTIPDATLNYGRVSVVCDFGYNDVGFEDSPVAMDMAEVPGGMATLAGRVIRSADPGVPDVGLAGVKLVLTSDGDCPTVVETTTGAEGRFKIDNIVTGPKYRLFFAPPQGWRMKDENPIMVYAIGPADNLHELRFVAEEGQEPPLTMPTRRPGCDASGTTTPAPGQQESGGGQGGSGLASTGADVLGLGALALAALGLGAVLLFGTRRRRQPAD</sequence>
<dbReference type="InterPro" id="IPR013783">
    <property type="entry name" value="Ig-like_fold"/>
</dbReference>
<proteinExistence type="predicted"/>
<name>M2Q742_9PSEU</name>
<dbReference type="RefSeq" id="WP_005166750.1">
    <property type="nucleotide sequence ID" value="NZ_ANMG01000093.1"/>
</dbReference>
<gene>
    <name evidence="4" type="ORF">C791_8265</name>
</gene>
<reference evidence="4 5" key="1">
    <citation type="submission" date="2012-10" db="EMBL/GenBank/DDBJ databases">
        <title>Genome assembly of Amycolatopsis azurea DSM 43854.</title>
        <authorList>
            <person name="Khatri I."/>
            <person name="Kaur I."/>
            <person name="Subramanian S."/>
            <person name="Mayilraj S."/>
        </authorList>
    </citation>
    <scope>NUCLEOTIDE SEQUENCE [LARGE SCALE GENOMIC DNA]</scope>
    <source>
        <strain evidence="4 5">DSM 43854</strain>
    </source>
</reference>
<evidence type="ECO:0000256" key="1">
    <source>
        <dbReference type="SAM" id="MobiDB-lite"/>
    </source>
</evidence>
<evidence type="ECO:0000313" key="4">
    <source>
        <dbReference type="EMBL" id="EMD22551.1"/>
    </source>
</evidence>
<protein>
    <recommendedName>
        <fullName evidence="6">SD-repeat containing protein B domain-containing protein</fullName>
    </recommendedName>
</protein>
<organism evidence="4 5">
    <name type="scientific">Amycolatopsis azurea DSM 43854</name>
    <dbReference type="NCBI Taxonomy" id="1238180"/>
    <lineage>
        <taxon>Bacteria</taxon>
        <taxon>Bacillati</taxon>
        <taxon>Actinomycetota</taxon>
        <taxon>Actinomycetes</taxon>
        <taxon>Pseudonocardiales</taxon>
        <taxon>Pseudonocardiaceae</taxon>
        <taxon>Amycolatopsis</taxon>
    </lineage>
</organism>
<dbReference type="PATRIC" id="fig|1238180.3.peg.7651"/>
<feature type="compositionally biased region" description="Basic and acidic residues" evidence="1">
    <location>
        <begin position="78"/>
        <end position="87"/>
    </location>
</feature>
<keyword evidence="2" id="KW-1133">Transmembrane helix</keyword>
<feature type="signal peptide" evidence="3">
    <location>
        <begin position="1"/>
        <end position="34"/>
    </location>
</feature>
<evidence type="ECO:0000313" key="5">
    <source>
        <dbReference type="Proteomes" id="UP000014137"/>
    </source>
</evidence>
<keyword evidence="2" id="KW-0812">Transmembrane</keyword>
<evidence type="ECO:0008006" key="6">
    <source>
        <dbReference type="Google" id="ProtNLM"/>
    </source>
</evidence>
<comment type="caution">
    <text evidence="4">The sequence shown here is derived from an EMBL/GenBank/DDBJ whole genome shotgun (WGS) entry which is preliminary data.</text>
</comment>
<dbReference type="Gene3D" id="2.60.40.10">
    <property type="entry name" value="Immunoglobulins"/>
    <property type="match status" value="1"/>
</dbReference>
<dbReference type="AlphaFoldDB" id="M2Q742"/>
<feature type="transmembrane region" description="Helical" evidence="2">
    <location>
        <begin position="559"/>
        <end position="579"/>
    </location>
</feature>
<feature type="compositionally biased region" description="Low complexity" evidence="1">
    <location>
        <begin position="40"/>
        <end position="61"/>
    </location>
</feature>